<comment type="subcellular location">
    <subcellularLocation>
        <location evidence="9">Cytoplasm</location>
    </subcellularLocation>
</comment>
<keyword evidence="1 9" id="KW-0963">Cytoplasm</keyword>
<keyword evidence="2 9" id="KW-0808">Transferase</keyword>
<evidence type="ECO:0000256" key="6">
    <source>
        <dbReference type="ARBA" id="ARBA00022842"/>
    </source>
</evidence>
<dbReference type="GO" id="GO:0005737">
    <property type="term" value="C:cytoplasm"/>
    <property type="evidence" value="ECO:0007669"/>
    <property type="project" value="UniProtKB-SubCell"/>
</dbReference>
<evidence type="ECO:0000256" key="7">
    <source>
        <dbReference type="ARBA" id="ARBA00022993"/>
    </source>
</evidence>
<dbReference type="EMBL" id="FWEY01000001">
    <property type="protein sequence ID" value="SLM50810.1"/>
    <property type="molecule type" value="Genomic_DNA"/>
</dbReference>
<dbReference type="Gene3D" id="3.40.50.620">
    <property type="entry name" value="HUPs"/>
    <property type="match status" value="1"/>
</dbReference>
<comment type="function">
    <text evidence="9">Reversibly transfers an adenylyl group from ATP to 4'-phosphopantetheine, yielding dephospho-CoA (dPCoA) and pyrophosphate.</text>
</comment>
<dbReference type="CDD" id="cd02163">
    <property type="entry name" value="PPAT"/>
    <property type="match status" value="1"/>
</dbReference>
<dbReference type="PANTHER" id="PTHR21342">
    <property type="entry name" value="PHOSPHOPANTETHEINE ADENYLYLTRANSFERASE"/>
    <property type="match status" value="1"/>
</dbReference>
<accession>A0A1W1ICT7</accession>
<dbReference type="STRING" id="43064.SAMN04488086_10398"/>
<evidence type="ECO:0000256" key="4">
    <source>
        <dbReference type="ARBA" id="ARBA00022741"/>
    </source>
</evidence>
<feature type="site" description="Transition state stabilizer" evidence="9">
    <location>
        <position position="18"/>
    </location>
</feature>
<evidence type="ECO:0000256" key="5">
    <source>
        <dbReference type="ARBA" id="ARBA00022840"/>
    </source>
</evidence>
<evidence type="ECO:0000256" key="9">
    <source>
        <dbReference type="HAMAP-Rule" id="MF_00151"/>
    </source>
</evidence>
<dbReference type="InterPro" id="IPR004821">
    <property type="entry name" value="Cyt_trans-like"/>
</dbReference>
<gene>
    <name evidence="9" type="primary">coaD</name>
    <name evidence="11" type="ORF">TPAS_482</name>
</gene>
<feature type="binding site" evidence="9">
    <location>
        <position position="42"/>
    </location>
    <ligand>
        <name>substrate</name>
    </ligand>
</feature>
<comment type="pathway">
    <text evidence="9">Cofactor biosynthesis; coenzyme A biosynthesis; CoA from (R)-pantothenate: step 4/5.</text>
</comment>
<feature type="binding site" evidence="9">
    <location>
        <position position="10"/>
    </location>
    <ligand>
        <name>substrate</name>
    </ligand>
</feature>
<dbReference type="GO" id="GO:0005524">
    <property type="term" value="F:ATP binding"/>
    <property type="evidence" value="ECO:0007669"/>
    <property type="project" value="UniProtKB-KW"/>
</dbReference>
<comment type="subunit">
    <text evidence="9">Homohexamer.</text>
</comment>
<evidence type="ECO:0000313" key="12">
    <source>
        <dbReference type="Proteomes" id="UP000195985"/>
    </source>
</evidence>
<dbReference type="UniPathway" id="UPA00241">
    <property type="reaction ID" value="UER00355"/>
</dbReference>
<feature type="binding site" evidence="9">
    <location>
        <position position="100"/>
    </location>
    <ligand>
        <name>ATP</name>
        <dbReference type="ChEBI" id="CHEBI:30616"/>
    </ligand>
</feature>
<keyword evidence="12" id="KW-1185">Reference proteome</keyword>
<keyword evidence="4 9" id="KW-0547">Nucleotide-binding</keyword>
<dbReference type="GO" id="GO:0015937">
    <property type="term" value="P:coenzyme A biosynthetic process"/>
    <property type="evidence" value="ECO:0007669"/>
    <property type="project" value="UniProtKB-UniRule"/>
</dbReference>
<keyword evidence="7 9" id="KW-0173">Coenzyme A biosynthesis</keyword>
<evidence type="ECO:0000256" key="3">
    <source>
        <dbReference type="ARBA" id="ARBA00022695"/>
    </source>
</evidence>
<evidence type="ECO:0000256" key="2">
    <source>
        <dbReference type="ARBA" id="ARBA00022679"/>
    </source>
</evidence>
<dbReference type="EC" id="2.7.7.3" evidence="9"/>
<dbReference type="Pfam" id="PF01467">
    <property type="entry name" value="CTP_transf_like"/>
    <property type="match status" value="1"/>
</dbReference>
<feature type="binding site" evidence="9">
    <location>
        <begin position="90"/>
        <end position="92"/>
    </location>
    <ligand>
        <name>ATP</name>
        <dbReference type="ChEBI" id="CHEBI:30616"/>
    </ligand>
</feature>
<proteinExistence type="inferred from homology"/>
<dbReference type="InterPro" id="IPR014729">
    <property type="entry name" value="Rossmann-like_a/b/a_fold"/>
</dbReference>
<reference evidence="12" key="1">
    <citation type="submission" date="2016-04" db="EMBL/GenBank/DDBJ databases">
        <authorList>
            <person name="Strepis N."/>
        </authorList>
    </citation>
    <scope>NUCLEOTIDE SEQUENCE [LARGE SCALE GENOMIC DNA]</scope>
</reference>
<feature type="binding site" evidence="9">
    <location>
        <position position="89"/>
    </location>
    <ligand>
        <name>substrate</name>
    </ligand>
</feature>
<name>A0A1W1ICT7_9LACT</name>
<dbReference type="NCBIfam" id="TIGR00125">
    <property type="entry name" value="cyt_tran_rel"/>
    <property type="match status" value="1"/>
</dbReference>
<comment type="catalytic activity">
    <reaction evidence="8 9">
        <text>(R)-4'-phosphopantetheine + ATP + H(+) = 3'-dephospho-CoA + diphosphate</text>
        <dbReference type="Rhea" id="RHEA:19801"/>
        <dbReference type="ChEBI" id="CHEBI:15378"/>
        <dbReference type="ChEBI" id="CHEBI:30616"/>
        <dbReference type="ChEBI" id="CHEBI:33019"/>
        <dbReference type="ChEBI" id="CHEBI:57328"/>
        <dbReference type="ChEBI" id="CHEBI:61723"/>
        <dbReference type="EC" id="2.7.7.3"/>
    </reaction>
</comment>
<dbReference type="PRINTS" id="PR01020">
    <property type="entry name" value="LPSBIOSNTHSS"/>
</dbReference>
<feature type="binding site" evidence="9">
    <location>
        <position position="18"/>
    </location>
    <ligand>
        <name>ATP</name>
        <dbReference type="ChEBI" id="CHEBI:30616"/>
    </ligand>
</feature>
<protein>
    <recommendedName>
        <fullName evidence="9">Phosphopantetheine adenylyltransferase</fullName>
        <ecNumber evidence="9">2.7.7.3</ecNumber>
    </recommendedName>
    <alternativeName>
        <fullName evidence="9">Dephospho-CoA pyrophosphorylase</fullName>
    </alternativeName>
    <alternativeName>
        <fullName evidence="9">Pantetheine-phosphate adenylyltransferase</fullName>
        <shortName evidence="9">PPAT</shortName>
    </alternativeName>
</protein>
<keyword evidence="6 9" id="KW-0460">Magnesium</keyword>
<dbReference type="PANTHER" id="PTHR21342:SF1">
    <property type="entry name" value="PHOSPHOPANTETHEINE ADENYLYLTRANSFERASE"/>
    <property type="match status" value="1"/>
</dbReference>
<evidence type="ECO:0000256" key="1">
    <source>
        <dbReference type="ARBA" id="ARBA00022490"/>
    </source>
</evidence>
<evidence type="ECO:0000313" key="11">
    <source>
        <dbReference type="EMBL" id="SLM50810.1"/>
    </source>
</evidence>
<keyword evidence="3 9" id="KW-0548">Nucleotidyltransferase</keyword>
<feature type="binding site" evidence="9">
    <location>
        <begin position="125"/>
        <end position="131"/>
    </location>
    <ligand>
        <name>ATP</name>
        <dbReference type="ChEBI" id="CHEBI:30616"/>
    </ligand>
</feature>
<dbReference type="Proteomes" id="UP000195985">
    <property type="component" value="Unassembled WGS sequence"/>
</dbReference>
<feature type="binding site" evidence="9">
    <location>
        <position position="75"/>
    </location>
    <ligand>
        <name>substrate</name>
    </ligand>
</feature>
<sequence>MGKTALFAGSFDPLTNGHIDTISRAAIVFDEIVVAVSTNTSKQSLFDGEQRIQLVAEALCDFPKVRVIRHTGGLTIEMARDVGACALLRGVRNVKDFEYEHSIASMNKLQAPDLETVILLSSENYRYLSSSLIKEVAMFGGDVSTLVPANINAAILQKFKDSAFKGNKITE</sequence>
<dbReference type="RefSeq" id="WP_086941685.1">
    <property type="nucleotide sequence ID" value="NZ_FONM01000003.1"/>
</dbReference>
<dbReference type="NCBIfam" id="TIGR01510">
    <property type="entry name" value="coaD_prev_kdtB"/>
    <property type="match status" value="1"/>
</dbReference>
<dbReference type="HAMAP" id="MF_00151">
    <property type="entry name" value="PPAT_bact"/>
    <property type="match status" value="1"/>
</dbReference>
<keyword evidence="5 9" id="KW-0067">ATP-binding</keyword>
<dbReference type="InterPro" id="IPR001980">
    <property type="entry name" value="PPAT"/>
</dbReference>
<dbReference type="GO" id="GO:0004595">
    <property type="term" value="F:pantetheine-phosphate adenylyltransferase activity"/>
    <property type="evidence" value="ECO:0007669"/>
    <property type="project" value="UniProtKB-UniRule"/>
</dbReference>
<feature type="domain" description="Cytidyltransferase-like" evidence="10">
    <location>
        <begin position="6"/>
        <end position="135"/>
    </location>
</feature>
<feature type="binding site" evidence="9">
    <location>
        <begin position="10"/>
        <end position="11"/>
    </location>
    <ligand>
        <name>ATP</name>
        <dbReference type="ChEBI" id="CHEBI:30616"/>
    </ligand>
</feature>
<comment type="similarity">
    <text evidence="9">Belongs to the bacterial CoaD family.</text>
</comment>
<evidence type="ECO:0000256" key="8">
    <source>
        <dbReference type="ARBA" id="ARBA00029346"/>
    </source>
</evidence>
<dbReference type="OrthoDB" id="9806661at2"/>
<organism evidence="11 12">
    <name type="scientific">Trichococcus pasteurii</name>
    <dbReference type="NCBI Taxonomy" id="43064"/>
    <lineage>
        <taxon>Bacteria</taxon>
        <taxon>Bacillati</taxon>
        <taxon>Bacillota</taxon>
        <taxon>Bacilli</taxon>
        <taxon>Lactobacillales</taxon>
        <taxon>Carnobacteriaceae</taxon>
        <taxon>Trichococcus</taxon>
    </lineage>
</organism>
<dbReference type="AlphaFoldDB" id="A0A1W1ICT7"/>
<evidence type="ECO:0000259" key="10">
    <source>
        <dbReference type="Pfam" id="PF01467"/>
    </source>
</evidence>
<comment type="cofactor">
    <cofactor evidence="9">
        <name>Mg(2+)</name>
        <dbReference type="ChEBI" id="CHEBI:18420"/>
    </cofactor>
</comment>
<dbReference type="SUPFAM" id="SSF52374">
    <property type="entry name" value="Nucleotidylyl transferase"/>
    <property type="match status" value="1"/>
</dbReference>